<feature type="compositionally biased region" description="Low complexity" evidence="2">
    <location>
        <begin position="162"/>
        <end position="181"/>
    </location>
</feature>
<keyword evidence="4" id="KW-1185">Reference proteome</keyword>
<feature type="compositionally biased region" description="Polar residues" evidence="2">
    <location>
        <begin position="568"/>
        <end position="594"/>
    </location>
</feature>
<feature type="compositionally biased region" description="Polar residues" evidence="2">
    <location>
        <begin position="54"/>
        <end position="66"/>
    </location>
</feature>
<dbReference type="OrthoDB" id="2565072at2759"/>
<dbReference type="EMBL" id="ML178815">
    <property type="protein sequence ID" value="TFL06787.1"/>
    <property type="molecule type" value="Genomic_DNA"/>
</dbReference>
<feature type="compositionally biased region" description="Polar residues" evidence="2">
    <location>
        <begin position="205"/>
        <end position="217"/>
    </location>
</feature>
<feature type="region of interest" description="Disordered" evidence="2">
    <location>
        <begin position="33"/>
        <end position="145"/>
    </location>
</feature>
<feature type="compositionally biased region" description="Low complexity" evidence="2">
    <location>
        <begin position="604"/>
        <end position="618"/>
    </location>
</feature>
<feature type="compositionally biased region" description="Polar residues" evidence="2">
    <location>
        <begin position="376"/>
        <end position="388"/>
    </location>
</feature>
<gene>
    <name evidence="3" type="ORF">BDV98DRAFT_625561</name>
</gene>
<evidence type="ECO:0000256" key="1">
    <source>
        <dbReference type="SAM" id="Coils"/>
    </source>
</evidence>
<feature type="coiled-coil region" evidence="1">
    <location>
        <begin position="753"/>
        <end position="780"/>
    </location>
</feature>
<sequence length="833" mass="89367">MYQPVSHLLDLRAAKANAPSTFTIEDCDDSPSIYSHPAFSPRSHNNHHLPTLGSPLQSPTRSYFTSNRERLNDPALSSLDLDDDPRNSYVSGSHEHLELSGDASADEDESMSRMSLLGPKMRFHSPAPWELDDSPMIEEAEPTSSYLSAARNGVKKLGFSGVGVSTRSSNSSRPSNESARSQPSSKRSFEGPSSTSPHHGAPSYLRTTTPTPIQPSSVDPDFSPASRQARSSGGRSSKSHPPTGPLASPYGKEPRSSSRYRSTPLDEVDDHTTPRDSSAWPPDTYTRDTHRHPYATADAYFSESSPPPLTRGSSDLQPIGVSRSDSSFTITESSTISSTATKISPDSSLVGIRQKHTTVFHGKEISLPISMGPDANSRSPGWSERSMSPSFNLISLEEAQQQAKRTRSATVDGKAPTLMYQPSLSKPLAFPYSDGEGSLLMDTSPYARQRSRSISAGVRANAKNMLGTMKASPNPKIERRDSEPAPLTPTGGGKSLKHKKSGGFMRMFTSRDKDKDEVPPPVPSISGSFATSSLQQSAPEPALSHKPSIITSRRVPVPSIGLLIENSADPSTQGDPPSLETNSSQRPFPSSPSAKKTPPLSIDTSRSQTAFPSSSSQSNTRLDQGAHSVTASVIGKDGSWPGANRTALPPQSAPPAVTEFGAAALAPMPSLRLRPVSTTFSSQFGDRYMAKPSLTPALEEDLGITSPASTVSPITPGLHTRLHTEVKDMVKTPVQHDQSSLIHALQEQIVSAKLAWQRQIWELEGQVRDLKAEVEEARSQLGDGSHADFCETCGRGVPLQACSDIPPTLGKPHSVLNRPRARTGAGAHRFGTS</sequence>
<feature type="compositionally biased region" description="Low complexity" evidence="2">
    <location>
        <begin position="223"/>
        <end position="241"/>
    </location>
</feature>
<feature type="compositionally biased region" description="Basic and acidic residues" evidence="2">
    <location>
        <begin position="509"/>
        <end position="518"/>
    </location>
</feature>
<organism evidence="3 4">
    <name type="scientific">Pterulicium gracile</name>
    <dbReference type="NCBI Taxonomy" id="1884261"/>
    <lineage>
        <taxon>Eukaryota</taxon>
        <taxon>Fungi</taxon>
        <taxon>Dikarya</taxon>
        <taxon>Basidiomycota</taxon>
        <taxon>Agaricomycotina</taxon>
        <taxon>Agaricomycetes</taxon>
        <taxon>Agaricomycetidae</taxon>
        <taxon>Agaricales</taxon>
        <taxon>Pleurotineae</taxon>
        <taxon>Pterulaceae</taxon>
        <taxon>Pterulicium</taxon>
    </lineage>
</organism>
<feature type="compositionally biased region" description="Acidic residues" evidence="2">
    <location>
        <begin position="130"/>
        <end position="141"/>
    </location>
</feature>
<feature type="region of interest" description="Disordered" evidence="2">
    <location>
        <begin position="450"/>
        <end position="653"/>
    </location>
</feature>
<proteinExistence type="predicted"/>
<feature type="region of interest" description="Disordered" evidence="2">
    <location>
        <begin position="159"/>
        <end position="329"/>
    </location>
</feature>
<dbReference type="Proteomes" id="UP000305067">
    <property type="component" value="Unassembled WGS sequence"/>
</dbReference>
<feature type="compositionally biased region" description="Polar residues" evidence="2">
    <location>
        <begin position="619"/>
        <end position="631"/>
    </location>
</feature>
<evidence type="ECO:0000313" key="4">
    <source>
        <dbReference type="Proteomes" id="UP000305067"/>
    </source>
</evidence>
<protein>
    <submittedName>
        <fullName evidence="3">Uncharacterized protein</fullName>
    </submittedName>
</protein>
<dbReference type="AlphaFoldDB" id="A0A5C3QZL4"/>
<feature type="region of interest" description="Disordered" evidence="2">
    <location>
        <begin position="364"/>
        <end position="388"/>
    </location>
</feature>
<feature type="compositionally biased region" description="Polar residues" evidence="2">
    <location>
        <begin position="182"/>
        <end position="197"/>
    </location>
</feature>
<evidence type="ECO:0000313" key="3">
    <source>
        <dbReference type="EMBL" id="TFL06787.1"/>
    </source>
</evidence>
<feature type="region of interest" description="Disordered" evidence="2">
    <location>
        <begin position="810"/>
        <end position="833"/>
    </location>
</feature>
<reference evidence="3 4" key="1">
    <citation type="journal article" date="2019" name="Nat. Ecol. Evol.">
        <title>Megaphylogeny resolves global patterns of mushroom evolution.</title>
        <authorList>
            <person name="Varga T."/>
            <person name="Krizsan K."/>
            <person name="Foldi C."/>
            <person name="Dima B."/>
            <person name="Sanchez-Garcia M."/>
            <person name="Sanchez-Ramirez S."/>
            <person name="Szollosi G.J."/>
            <person name="Szarkandi J.G."/>
            <person name="Papp V."/>
            <person name="Albert L."/>
            <person name="Andreopoulos W."/>
            <person name="Angelini C."/>
            <person name="Antonin V."/>
            <person name="Barry K.W."/>
            <person name="Bougher N.L."/>
            <person name="Buchanan P."/>
            <person name="Buyck B."/>
            <person name="Bense V."/>
            <person name="Catcheside P."/>
            <person name="Chovatia M."/>
            <person name="Cooper J."/>
            <person name="Damon W."/>
            <person name="Desjardin D."/>
            <person name="Finy P."/>
            <person name="Geml J."/>
            <person name="Haridas S."/>
            <person name="Hughes K."/>
            <person name="Justo A."/>
            <person name="Karasinski D."/>
            <person name="Kautmanova I."/>
            <person name="Kiss B."/>
            <person name="Kocsube S."/>
            <person name="Kotiranta H."/>
            <person name="LaButti K.M."/>
            <person name="Lechner B.E."/>
            <person name="Liimatainen K."/>
            <person name="Lipzen A."/>
            <person name="Lukacs Z."/>
            <person name="Mihaltcheva S."/>
            <person name="Morgado L.N."/>
            <person name="Niskanen T."/>
            <person name="Noordeloos M.E."/>
            <person name="Ohm R.A."/>
            <person name="Ortiz-Santana B."/>
            <person name="Ovrebo C."/>
            <person name="Racz N."/>
            <person name="Riley R."/>
            <person name="Savchenko A."/>
            <person name="Shiryaev A."/>
            <person name="Soop K."/>
            <person name="Spirin V."/>
            <person name="Szebenyi C."/>
            <person name="Tomsovsky M."/>
            <person name="Tulloss R.E."/>
            <person name="Uehling J."/>
            <person name="Grigoriev I.V."/>
            <person name="Vagvolgyi C."/>
            <person name="Papp T."/>
            <person name="Martin F.M."/>
            <person name="Miettinen O."/>
            <person name="Hibbett D.S."/>
            <person name="Nagy L.G."/>
        </authorList>
    </citation>
    <scope>NUCLEOTIDE SEQUENCE [LARGE SCALE GENOMIC DNA]</scope>
    <source>
        <strain evidence="3 4">CBS 309.79</strain>
    </source>
</reference>
<feature type="compositionally biased region" description="Polar residues" evidence="2">
    <location>
        <begin position="525"/>
        <end position="538"/>
    </location>
</feature>
<accession>A0A5C3QZL4</accession>
<evidence type="ECO:0000256" key="2">
    <source>
        <dbReference type="SAM" id="MobiDB-lite"/>
    </source>
</evidence>
<keyword evidence="1" id="KW-0175">Coiled coil</keyword>
<name>A0A5C3QZL4_9AGAR</name>